<dbReference type="GO" id="GO:0000166">
    <property type="term" value="F:nucleotide binding"/>
    <property type="evidence" value="ECO:0007669"/>
    <property type="project" value="UniProtKB-KW"/>
</dbReference>
<dbReference type="InterPro" id="IPR004136">
    <property type="entry name" value="NMO"/>
</dbReference>
<dbReference type="FunFam" id="3.20.20.70:FF:000154">
    <property type="entry name" value="Probable nitronate monooxygenase"/>
    <property type="match status" value="1"/>
</dbReference>
<dbReference type="Gene3D" id="3.20.20.70">
    <property type="entry name" value="Aldolase class I"/>
    <property type="match status" value="1"/>
</dbReference>
<keyword evidence="3" id="KW-0216">Detoxification</keyword>
<proteinExistence type="inferred from homology"/>
<dbReference type="CDD" id="cd04730">
    <property type="entry name" value="NPD_like"/>
    <property type="match status" value="1"/>
</dbReference>
<organism evidence="12 13">
    <name type="scientific">Pelistega europaea</name>
    <dbReference type="NCBI Taxonomy" id="106147"/>
    <lineage>
        <taxon>Bacteria</taxon>
        <taxon>Pseudomonadati</taxon>
        <taxon>Pseudomonadota</taxon>
        <taxon>Betaproteobacteria</taxon>
        <taxon>Burkholderiales</taxon>
        <taxon>Alcaligenaceae</taxon>
        <taxon>Pelistega</taxon>
    </lineage>
</organism>
<comment type="cofactor">
    <cofactor evidence="1">
        <name>FMN</name>
        <dbReference type="ChEBI" id="CHEBI:58210"/>
    </cofactor>
</comment>
<dbReference type="EMBL" id="JABGBO010000002">
    <property type="protein sequence ID" value="NOL48905.1"/>
    <property type="molecule type" value="Genomic_DNA"/>
</dbReference>
<keyword evidence="6" id="KW-0547">Nucleotide-binding</keyword>
<evidence type="ECO:0000256" key="10">
    <source>
        <dbReference type="ARBA" id="ARBA00049401"/>
    </source>
</evidence>
<dbReference type="Proteomes" id="UP000541421">
    <property type="component" value="Unassembled WGS sequence"/>
</dbReference>
<comment type="caution">
    <text evidence="12">The sequence shown here is derived from an EMBL/GenBank/DDBJ whole genome shotgun (WGS) entry which is preliminary data.</text>
</comment>
<gene>
    <name evidence="12" type="ORF">HKX40_01945</name>
</gene>
<evidence type="ECO:0000256" key="2">
    <source>
        <dbReference type="ARBA" id="ARBA00009881"/>
    </source>
</evidence>
<comment type="catalytic activity">
    <reaction evidence="10">
        <text>3 propionate 3-nitronate + 3 O2 + H2O = 3 3-oxopropanoate + 2 nitrate + nitrite + H2O2 + 3 H(+)</text>
        <dbReference type="Rhea" id="RHEA:57332"/>
        <dbReference type="ChEBI" id="CHEBI:15377"/>
        <dbReference type="ChEBI" id="CHEBI:15378"/>
        <dbReference type="ChEBI" id="CHEBI:15379"/>
        <dbReference type="ChEBI" id="CHEBI:16240"/>
        <dbReference type="ChEBI" id="CHEBI:16301"/>
        <dbReference type="ChEBI" id="CHEBI:17632"/>
        <dbReference type="ChEBI" id="CHEBI:33190"/>
        <dbReference type="ChEBI" id="CHEBI:136067"/>
    </reaction>
</comment>
<dbReference type="GO" id="GO:0009636">
    <property type="term" value="P:response to toxic substance"/>
    <property type="evidence" value="ECO:0007669"/>
    <property type="project" value="UniProtKB-KW"/>
</dbReference>
<dbReference type="Pfam" id="PF03060">
    <property type="entry name" value="NMO"/>
    <property type="match status" value="1"/>
</dbReference>
<keyword evidence="13" id="KW-1185">Reference proteome</keyword>
<name>A0A7Y4L8F6_9BURK</name>
<dbReference type="InterPro" id="IPR013785">
    <property type="entry name" value="Aldolase_TIM"/>
</dbReference>
<evidence type="ECO:0000256" key="1">
    <source>
        <dbReference type="ARBA" id="ARBA00001917"/>
    </source>
</evidence>
<accession>A0A7Y4L8F6</accession>
<dbReference type="SUPFAM" id="SSF51412">
    <property type="entry name" value="Inosine monophosphate dehydrogenase (IMPDH)"/>
    <property type="match status" value="1"/>
</dbReference>
<dbReference type="GO" id="GO:0018580">
    <property type="term" value="F:nitronate monooxygenase activity"/>
    <property type="evidence" value="ECO:0007669"/>
    <property type="project" value="InterPro"/>
</dbReference>
<evidence type="ECO:0000256" key="8">
    <source>
        <dbReference type="ARBA" id="ARBA00023033"/>
    </source>
</evidence>
<keyword evidence="7" id="KW-0560">Oxidoreductase</keyword>
<evidence type="ECO:0000256" key="3">
    <source>
        <dbReference type="ARBA" id="ARBA00022575"/>
    </source>
</evidence>
<keyword evidence="5" id="KW-0288">FMN</keyword>
<dbReference type="PANTHER" id="PTHR42747:SF3">
    <property type="entry name" value="NITRONATE MONOOXYGENASE-RELATED"/>
    <property type="match status" value="1"/>
</dbReference>
<keyword evidence="8 12" id="KW-0503">Monooxygenase</keyword>
<evidence type="ECO:0000256" key="7">
    <source>
        <dbReference type="ARBA" id="ARBA00023002"/>
    </source>
</evidence>
<evidence type="ECO:0000256" key="11">
    <source>
        <dbReference type="ARBA" id="ARBA00067136"/>
    </source>
</evidence>
<evidence type="ECO:0000256" key="6">
    <source>
        <dbReference type="ARBA" id="ARBA00022741"/>
    </source>
</evidence>
<evidence type="ECO:0000313" key="13">
    <source>
        <dbReference type="Proteomes" id="UP000541421"/>
    </source>
</evidence>
<evidence type="ECO:0000313" key="12">
    <source>
        <dbReference type="EMBL" id="NOL48905.1"/>
    </source>
</evidence>
<evidence type="ECO:0000256" key="5">
    <source>
        <dbReference type="ARBA" id="ARBA00022643"/>
    </source>
</evidence>
<dbReference type="AlphaFoldDB" id="A0A7Y4L8F6"/>
<evidence type="ECO:0000256" key="4">
    <source>
        <dbReference type="ARBA" id="ARBA00022630"/>
    </source>
</evidence>
<comment type="similarity">
    <text evidence="2">Belongs to the nitronate monooxygenase family. NMO class I subfamily.</text>
</comment>
<keyword evidence="4" id="KW-0285">Flavoprotein</keyword>
<sequence>MITLNPSAIIQAPMAGAHDAELTIAVCQAGGIGSLPAAMLSAEKLCHEIERIQQAIPSHLYNINFFAHQTPTVSNEELQQWLALLNPYLQEYQINPDLISTAPGRQPFNEESLAIIEHYRPPIVSFHFGLPEAKLLQAVKATGAQVWSSATSVVEARWLESRGVDAIIAQGFEAGGHRGMFLETDISQQMGLWSLLPNIVRVVKCPVIAAGGISNSTMVHMALQLGAKAVQVGTAFLLAYESKINPLHRAALQSSRAEHTVITNLLSGRYARGIANRFIAECGPISTDALAFPLASNAVSLLKIASEKLGKDDFSSLWAGQNALLNKEGSAQEIVQRLTSI</sequence>
<dbReference type="RefSeq" id="WP_171587896.1">
    <property type="nucleotide sequence ID" value="NZ_JABGBO010000002.1"/>
</dbReference>
<reference evidence="12 13" key="1">
    <citation type="submission" date="2020-05" db="EMBL/GenBank/DDBJ databases">
        <authorList>
            <person name="Niu N."/>
        </authorList>
    </citation>
    <scope>NUCLEOTIDE SEQUENCE [LARGE SCALE GENOMIC DNA]</scope>
    <source>
        <strain evidence="12 13">LMG10982</strain>
    </source>
</reference>
<protein>
    <recommendedName>
        <fullName evidence="11">Nitronate monooxygenase</fullName>
    </recommendedName>
    <alternativeName>
        <fullName evidence="9">Propionate 3-nitronate monooxygenase</fullName>
    </alternativeName>
</protein>
<evidence type="ECO:0000256" key="9">
    <source>
        <dbReference type="ARBA" id="ARBA00031155"/>
    </source>
</evidence>
<dbReference type="PANTHER" id="PTHR42747">
    <property type="entry name" value="NITRONATE MONOOXYGENASE-RELATED"/>
    <property type="match status" value="1"/>
</dbReference>